<evidence type="ECO:0000259" key="1">
    <source>
        <dbReference type="PROSITE" id="PS51186"/>
    </source>
</evidence>
<evidence type="ECO:0000313" key="3">
    <source>
        <dbReference type="Proteomes" id="UP000644756"/>
    </source>
</evidence>
<dbReference type="SUPFAM" id="SSF55718">
    <property type="entry name" value="SCP-like"/>
    <property type="match status" value="1"/>
</dbReference>
<dbReference type="PROSITE" id="PS51186">
    <property type="entry name" value="GNAT"/>
    <property type="match status" value="1"/>
</dbReference>
<dbReference type="GO" id="GO:0034069">
    <property type="term" value="F:aminoglycoside N-acetyltransferase activity"/>
    <property type="evidence" value="ECO:0007669"/>
    <property type="project" value="TreeGrafter"/>
</dbReference>
<protein>
    <submittedName>
        <fullName evidence="2">Acetyltransferase</fullName>
    </submittedName>
</protein>
<dbReference type="InterPro" id="IPR016181">
    <property type="entry name" value="Acyl_CoA_acyltransferase"/>
</dbReference>
<dbReference type="Pfam" id="PF13530">
    <property type="entry name" value="SCP2_2"/>
    <property type="match status" value="1"/>
</dbReference>
<dbReference type="GO" id="GO:0030649">
    <property type="term" value="P:aminoglycoside antibiotic catabolic process"/>
    <property type="evidence" value="ECO:0007669"/>
    <property type="project" value="TreeGrafter"/>
</dbReference>
<dbReference type="Pfam" id="PF17668">
    <property type="entry name" value="Acetyltransf_17"/>
    <property type="match status" value="1"/>
</dbReference>
<dbReference type="Gene3D" id="3.30.1050.10">
    <property type="entry name" value="SCP2 sterol-binding domain"/>
    <property type="match status" value="1"/>
</dbReference>
<dbReference type="InterPro" id="IPR041380">
    <property type="entry name" value="Acetyltransf_17"/>
</dbReference>
<dbReference type="EMBL" id="BMGR01000031">
    <property type="protein sequence ID" value="GGG27087.1"/>
    <property type="molecule type" value="Genomic_DNA"/>
</dbReference>
<dbReference type="InterPro" id="IPR036527">
    <property type="entry name" value="SCP2_sterol-bd_dom_sf"/>
</dbReference>
<reference evidence="2" key="1">
    <citation type="journal article" date="2014" name="Int. J. Syst. Evol. Microbiol.">
        <title>Complete genome sequence of Corynebacterium casei LMG S-19264T (=DSM 44701T), isolated from a smear-ripened cheese.</title>
        <authorList>
            <consortium name="US DOE Joint Genome Institute (JGI-PGF)"/>
            <person name="Walter F."/>
            <person name="Albersmeier A."/>
            <person name="Kalinowski J."/>
            <person name="Ruckert C."/>
        </authorList>
    </citation>
    <scope>NUCLEOTIDE SEQUENCE</scope>
    <source>
        <strain evidence="2">CGMCC 1.12987</strain>
    </source>
</reference>
<dbReference type="RefSeq" id="WP_188533759.1">
    <property type="nucleotide sequence ID" value="NZ_BMGR01000031.1"/>
</dbReference>
<feature type="domain" description="N-acetyltransferase" evidence="1">
    <location>
        <begin position="1"/>
        <end position="146"/>
    </location>
</feature>
<evidence type="ECO:0000313" key="2">
    <source>
        <dbReference type="EMBL" id="GGG27087.1"/>
    </source>
</evidence>
<dbReference type="SUPFAM" id="SSF55729">
    <property type="entry name" value="Acyl-CoA N-acyltransferases (Nat)"/>
    <property type="match status" value="1"/>
</dbReference>
<gene>
    <name evidence="2" type="ORF">GCM10010916_49320</name>
</gene>
<dbReference type="PANTHER" id="PTHR37817:SF1">
    <property type="entry name" value="N-ACETYLTRANSFERASE EIS"/>
    <property type="match status" value="1"/>
</dbReference>
<dbReference type="InterPro" id="IPR051554">
    <property type="entry name" value="Acetyltransferase_Eis"/>
</dbReference>
<accession>A0A917G7Q1</accession>
<dbReference type="AlphaFoldDB" id="A0A917G7Q1"/>
<proteinExistence type="predicted"/>
<reference evidence="2" key="2">
    <citation type="submission" date="2020-09" db="EMBL/GenBank/DDBJ databases">
        <authorList>
            <person name="Sun Q."/>
            <person name="Zhou Y."/>
        </authorList>
    </citation>
    <scope>NUCLEOTIDE SEQUENCE</scope>
    <source>
        <strain evidence="2">CGMCC 1.12987</strain>
    </source>
</reference>
<dbReference type="Pfam" id="PF13527">
    <property type="entry name" value="Acetyltransf_9"/>
    <property type="match status" value="1"/>
</dbReference>
<dbReference type="PANTHER" id="PTHR37817">
    <property type="entry name" value="N-ACETYLTRANSFERASE EIS"/>
    <property type="match status" value="1"/>
</dbReference>
<dbReference type="Gene3D" id="3.40.630.30">
    <property type="match status" value="2"/>
</dbReference>
<name>A0A917G7Q1_9BACL</name>
<dbReference type="Proteomes" id="UP000644756">
    <property type="component" value="Unassembled WGS sequence"/>
</dbReference>
<organism evidence="2 3">
    <name type="scientific">Paenibacillus abyssi</name>
    <dbReference type="NCBI Taxonomy" id="1340531"/>
    <lineage>
        <taxon>Bacteria</taxon>
        <taxon>Bacillati</taxon>
        <taxon>Bacillota</taxon>
        <taxon>Bacilli</taxon>
        <taxon>Bacillales</taxon>
        <taxon>Paenibacillaceae</taxon>
        <taxon>Paenibacillus</taxon>
    </lineage>
</organism>
<dbReference type="InterPro" id="IPR025559">
    <property type="entry name" value="Eis_dom"/>
</dbReference>
<comment type="caution">
    <text evidence="2">The sequence shown here is derived from an EMBL/GenBank/DDBJ whole genome shotgun (WGS) entry which is preliminary data.</text>
</comment>
<keyword evidence="3" id="KW-1185">Reference proteome</keyword>
<dbReference type="InterPro" id="IPR000182">
    <property type="entry name" value="GNAT_dom"/>
</dbReference>
<sequence>MEIRTLNRNEFMESMKLSMYAFQFELSDEQLKEQQLQFKPEETWGAFDEHQQLCAKLTVLPLRTYIQGKPFEMGGIAGVATWPEQRRKGTVKQLIINALKDMKDKGQTLSFLHPFSFAFYHKYGWETYTEYKNYKLNTNQMPPRARAEGSVMRRTERDEALIKLLNEIYEPYARRYNGTLLRTKEWWQTSVARNKKGNVALYYNASNTPTGYAIYEVKQRMLTIHEMVAPDEEARQGLWRFFADHDSMVDQVTLTAVPSDDLLPFMLPDPRIIQEITPYFMARIVDVEGFIQQYPFVALEGEKLVLEVNDAAAGWNEAQFALMVDETGRQKVEKIADAQRLRADATCDIQTLTAMLLGYKRPSTLQALQRLHANEQVVALLERAIPHKATYLMDFF</sequence>